<dbReference type="GO" id="GO:0009307">
    <property type="term" value="P:DNA restriction-modification system"/>
    <property type="evidence" value="ECO:0007669"/>
    <property type="project" value="UniProtKB-KW"/>
</dbReference>
<keyword evidence="1 11" id="KW-0489">Methyltransferase</keyword>
<evidence type="ECO:0000256" key="6">
    <source>
        <dbReference type="ARBA" id="ARBA00022747"/>
    </source>
</evidence>
<dbReference type="InterPro" id="IPR020891">
    <property type="entry name" value="UPF0758_CS"/>
</dbReference>
<feature type="active site" evidence="11">
    <location>
        <position position="332"/>
    </location>
</feature>
<dbReference type="InterPro" id="IPR046778">
    <property type="entry name" value="UPF0758_N"/>
</dbReference>
<dbReference type="InterPro" id="IPR018117">
    <property type="entry name" value="C5_DNA_meth_AS"/>
</dbReference>
<dbReference type="NCBIfam" id="TIGR00608">
    <property type="entry name" value="radc"/>
    <property type="match status" value="1"/>
</dbReference>
<feature type="domain" description="MPN" evidence="13">
    <location>
        <begin position="94"/>
        <end position="222"/>
    </location>
</feature>
<dbReference type="InterPro" id="IPR001525">
    <property type="entry name" value="C5_MeTfrase"/>
</dbReference>
<comment type="similarity">
    <text evidence="12">Belongs to the UPF0758 family.</text>
</comment>
<dbReference type="NCBIfam" id="NF000642">
    <property type="entry name" value="PRK00024.1"/>
    <property type="match status" value="1"/>
</dbReference>
<dbReference type="EMBL" id="CDSC02000191">
    <property type="protein sequence ID" value="SEH77407.1"/>
    <property type="molecule type" value="Genomic_DNA"/>
</dbReference>
<evidence type="ECO:0000256" key="10">
    <source>
        <dbReference type="ARBA" id="ARBA00047422"/>
    </source>
</evidence>
<dbReference type="Pfam" id="PF00145">
    <property type="entry name" value="DNA_methylase"/>
    <property type="match status" value="1"/>
</dbReference>
<keyword evidence="3 11" id="KW-0808">Transferase</keyword>
<evidence type="ECO:0000313" key="15">
    <source>
        <dbReference type="Proteomes" id="UP000198988"/>
    </source>
</evidence>
<proteinExistence type="inferred from homology"/>
<evidence type="ECO:0000256" key="5">
    <source>
        <dbReference type="ARBA" id="ARBA00022723"/>
    </source>
</evidence>
<keyword evidence="5" id="KW-0479">Metal-binding</keyword>
<keyword evidence="2" id="KW-0645">Protease</keyword>
<dbReference type="GO" id="GO:0003886">
    <property type="term" value="F:DNA (cytosine-5-)-methyltransferase activity"/>
    <property type="evidence" value="ECO:0007669"/>
    <property type="project" value="UniProtKB-EC"/>
</dbReference>
<dbReference type="PROSITE" id="PS50249">
    <property type="entry name" value="MPN"/>
    <property type="match status" value="1"/>
</dbReference>
<protein>
    <submittedName>
        <fullName evidence="14">DNA repair protein RadC</fullName>
    </submittedName>
</protein>
<dbReference type="GO" id="GO:0008237">
    <property type="term" value="F:metallopeptidase activity"/>
    <property type="evidence" value="ECO:0007669"/>
    <property type="project" value="UniProtKB-KW"/>
</dbReference>
<dbReference type="InterPro" id="IPR029063">
    <property type="entry name" value="SAM-dependent_MTases_sf"/>
</dbReference>
<dbReference type="Pfam" id="PF04002">
    <property type="entry name" value="RadC"/>
    <property type="match status" value="1"/>
</dbReference>
<keyword evidence="4 11" id="KW-0949">S-adenosyl-L-methionine</keyword>
<evidence type="ECO:0000256" key="12">
    <source>
        <dbReference type="RuleBase" id="RU003797"/>
    </source>
</evidence>
<dbReference type="PROSITE" id="PS00094">
    <property type="entry name" value="C5_MTASE_1"/>
    <property type="match status" value="1"/>
</dbReference>
<dbReference type="InterPro" id="IPR025657">
    <property type="entry name" value="RadC_JAB"/>
</dbReference>
<accession>A0A1H6KWS1</accession>
<comment type="catalytic activity">
    <reaction evidence="10">
        <text>a 2'-deoxycytidine in DNA + S-adenosyl-L-methionine = a 5-methyl-2'-deoxycytidine in DNA + S-adenosyl-L-homocysteine + H(+)</text>
        <dbReference type="Rhea" id="RHEA:13681"/>
        <dbReference type="Rhea" id="RHEA-COMP:11369"/>
        <dbReference type="Rhea" id="RHEA-COMP:11370"/>
        <dbReference type="ChEBI" id="CHEBI:15378"/>
        <dbReference type="ChEBI" id="CHEBI:57856"/>
        <dbReference type="ChEBI" id="CHEBI:59789"/>
        <dbReference type="ChEBI" id="CHEBI:85452"/>
        <dbReference type="ChEBI" id="CHEBI:85454"/>
        <dbReference type="EC" id="2.1.1.37"/>
    </reaction>
</comment>
<evidence type="ECO:0000256" key="2">
    <source>
        <dbReference type="ARBA" id="ARBA00022670"/>
    </source>
</evidence>
<dbReference type="PROSITE" id="PS01302">
    <property type="entry name" value="UPF0758"/>
    <property type="match status" value="1"/>
</dbReference>
<keyword evidence="8" id="KW-0862">Zinc</keyword>
<keyword evidence="6" id="KW-0680">Restriction system</keyword>
<dbReference type="SUPFAM" id="SSF53335">
    <property type="entry name" value="S-adenosyl-L-methionine-dependent methyltransferases"/>
    <property type="match status" value="1"/>
</dbReference>
<evidence type="ECO:0000256" key="7">
    <source>
        <dbReference type="ARBA" id="ARBA00022801"/>
    </source>
</evidence>
<evidence type="ECO:0000256" key="4">
    <source>
        <dbReference type="ARBA" id="ARBA00022691"/>
    </source>
</evidence>
<dbReference type="GO" id="GO:0032259">
    <property type="term" value="P:methylation"/>
    <property type="evidence" value="ECO:0007669"/>
    <property type="project" value="UniProtKB-KW"/>
</dbReference>
<dbReference type="Proteomes" id="UP000198988">
    <property type="component" value="Unassembled WGS sequence"/>
</dbReference>
<evidence type="ECO:0000256" key="11">
    <source>
        <dbReference type="PROSITE-ProRule" id="PRU01016"/>
    </source>
</evidence>
<dbReference type="Gene3D" id="3.40.140.10">
    <property type="entry name" value="Cytidine Deaminase, domain 2"/>
    <property type="match status" value="1"/>
</dbReference>
<reference evidence="15" key="1">
    <citation type="submission" date="2016-06" db="EMBL/GenBank/DDBJ databases">
        <authorList>
            <person name="Petersen J."/>
            <person name="Sayavedra L."/>
        </authorList>
    </citation>
    <scope>NUCLEOTIDE SEQUENCE [LARGE SCALE GENOMIC DNA]</scope>
    <source>
        <strain evidence="15">BazSymA</strain>
    </source>
</reference>
<dbReference type="GO" id="GO:0046872">
    <property type="term" value="F:metal ion binding"/>
    <property type="evidence" value="ECO:0007669"/>
    <property type="project" value="UniProtKB-KW"/>
</dbReference>
<name>A0A1H6KWS1_9GAMM</name>
<dbReference type="SUPFAM" id="SSF47781">
    <property type="entry name" value="RuvA domain 2-like"/>
    <property type="match status" value="1"/>
</dbReference>
<dbReference type="InterPro" id="IPR001405">
    <property type="entry name" value="UPF0758"/>
</dbReference>
<dbReference type="CDD" id="cd08071">
    <property type="entry name" value="MPN_DUF2466"/>
    <property type="match status" value="1"/>
</dbReference>
<keyword evidence="9" id="KW-0482">Metalloprotease</keyword>
<dbReference type="PROSITE" id="PS51679">
    <property type="entry name" value="SAM_MT_C5"/>
    <property type="match status" value="1"/>
</dbReference>
<dbReference type="PANTHER" id="PTHR30471">
    <property type="entry name" value="DNA REPAIR PROTEIN RADC"/>
    <property type="match status" value="1"/>
</dbReference>
<dbReference type="PANTHER" id="PTHR30471:SF3">
    <property type="entry name" value="UPF0758 PROTEIN YEES-RELATED"/>
    <property type="match status" value="1"/>
</dbReference>
<evidence type="ECO:0000259" key="13">
    <source>
        <dbReference type="PROSITE" id="PS50249"/>
    </source>
</evidence>
<organism evidence="14 15">
    <name type="scientific">Bathymodiolus azoricus thioautotrophic gill symbiont</name>
    <dbReference type="NCBI Taxonomy" id="235205"/>
    <lineage>
        <taxon>Bacteria</taxon>
        <taxon>Pseudomonadati</taxon>
        <taxon>Pseudomonadota</taxon>
        <taxon>Gammaproteobacteria</taxon>
        <taxon>sulfur-oxidizing symbionts</taxon>
    </lineage>
</organism>
<evidence type="ECO:0000256" key="9">
    <source>
        <dbReference type="ARBA" id="ARBA00023049"/>
    </source>
</evidence>
<dbReference type="Pfam" id="PF20582">
    <property type="entry name" value="UPF0758_N"/>
    <property type="match status" value="1"/>
</dbReference>
<gene>
    <name evidence="14" type="ORF">BAZSYMA_ACONTIG00146_0</name>
</gene>
<evidence type="ECO:0000256" key="8">
    <source>
        <dbReference type="ARBA" id="ARBA00022833"/>
    </source>
</evidence>
<evidence type="ECO:0000256" key="3">
    <source>
        <dbReference type="ARBA" id="ARBA00022679"/>
    </source>
</evidence>
<comment type="similarity">
    <text evidence="11">Belongs to the class I-like SAM-binding methyltransferase superfamily. C5-methyltransferase family.</text>
</comment>
<sequence>MPKIKDIPEVDRPREKLLKKGSNALSKTDLLAILLSSGIKGINVQTLAKTIITKFNKDFLNITIDDLLAVKGIGQAKALQVYSAVALIKRFYQEQNSTDLIIKNVQNVLTLAFDIRDKKKEHLICLHLDSRNAPIKKETLSIGLLDKSLIHPREIFSSALKNKAANIILIHNHPSGNPTPSRQDKQVAKNIGKAGQIMGIALLDFVIIAKNGHNSFYQELKHNKTIDYMGDGFQMGIFDQFETKKSIYKNEPKFTFIDLFAGIGGFHLAASNLGGKCVFASEFDENARKTYQANFLKHNKDLFYSGNFAGDITKVDEKNIPNFDFLFAGFPCQPFSVAGYR</sequence>
<dbReference type="InterPro" id="IPR037518">
    <property type="entry name" value="MPN"/>
</dbReference>
<evidence type="ECO:0000313" key="14">
    <source>
        <dbReference type="EMBL" id="SEH77407.1"/>
    </source>
</evidence>
<keyword evidence="7" id="KW-0378">Hydrolase</keyword>
<dbReference type="Gene3D" id="3.40.50.150">
    <property type="entry name" value="Vaccinia Virus protein VP39"/>
    <property type="match status" value="1"/>
</dbReference>
<dbReference type="AlphaFoldDB" id="A0A1H6KWS1"/>
<dbReference type="InterPro" id="IPR010994">
    <property type="entry name" value="RuvA_2-like"/>
</dbReference>
<evidence type="ECO:0000256" key="1">
    <source>
        <dbReference type="ARBA" id="ARBA00022603"/>
    </source>
</evidence>
<dbReference type="GO" id="GO:0006508">
    <property type="term" value="P:proteolysis"/>
    <property type="evidence" value="ECO:0007669"/>
    <property type="project" value="UniProtKB-KW"/>
</dbReference>